<keyword evidence="4" id="KW-1185">Reference proteome</keyword>
<reference evidence="3 4" key="1">
    <citation type="submission" date="2018-11" db="EMBL/GenBank/DDBJ databases">
        <title>Genome sequence of Apiotrichum porosum DSM 27194.</title>
        <authorList>
            <person name="Aliyu H."/>
            <person name="Gorte O."/>
            <person name="Ochsenreither K."/>
        </authorList>
    </citation>
    <scope>NUCLEOTIDE SEQUENCE [LARGE SCALE GENOMIC DNA]</scope>
    <source>
        <strain evidence="3 4">DSM 27194</strain>
    </source>
</reference>
<dbReference type="RefSeq" id="XP_028477366.1">
    <property type="nucleotide sequence ID" value="XM_028622474.1"/>
</dbReference>
<comment type="caution">
    <text evidence="3">The sequence shown here is derived from an EMBL/GenBank/DDBJ whole genome shotgun (WGS) entry which is preliminary data.</text>
</comment>
<gene>
    <name evidence="3" type="ORF">EHS24_007098</name>
</gene>
<dbReference type="AlphaFoldDB" id="A0A427XX27"/>
<dbReference type="Gene3D" id="3.40.50.720">
    <property type="entry name" value="NAD(P)-binding Rossmann-like Domain"/>
    <property type="match status" value="1"/>
</dbReference>
<dbReference type="GO" id="GO:0006740">
    <property type="term" value="P:NADPH regeneration"/>
    <property type="evidence" value="ECO:0007669"/>
    <property type="project" value="TreeGrafter"/>
</dbReference>
<dbReference type="GeneID" id="39591641"/>
<protein>
    <recommendedName>
        <fullName evidence="2">Gfo/Idh/MocA-like oxidoreductase N-terminal domain-containing protein</fullName>
    </recommendedName>
</protein>
<accession>A0A427XX27</accession>
<dbReference type="STRING" id="105984.A0A427XX27"/>
<dbReference type="Gene3D" id="3.30.360.10">
    <property type="entry name" value="Dihydrodipicolinate Reductase, domain 2"/>
    <property type="match status" value="1"/>
</dbReference>
<name>A0A427XX27_9TREE</name>
<sequence length="396" mass="43895">MSNEFAPISVGLMGTIGVVGITMFDLRRHGKVSDIVMAGTNGGKFPEVREHFKKNIGDVYKGLDLNFRGFPEGNVRDAEAYKTALRALPKGSAVIIFTPDSTHFPIASEALNLGHHVMVTKPATQKLEDHQTLIDLAAEKGLVCWVEHHKRFDPAYNDARARAQNLGDFNFYQSYMSQPKFQLETFKSWAGIDSDISYYLNSHHIDIHCWMVEGKYRPTRVTASASKGIATGMGCDPRTEDTITLLVDWVNIADESKRGTAVYTASWAAPLKAGVHSNQRFHYMASEGEIEVDQAHRGYSVVEDATGKSHSTEYSADEDGFFDARRGYGYVSLEKFIDAARNVNAGVKKASDYEGKGLPTIQATVLTTAIIQAGRISLDERRTVEVLEENGKYKLK</sequence>
<keyword evidence="1" id="KW-1133">Transmembrane helix</keyword>
<dbReference type="FunFam" id="3.30.360.10:FF:000030">
    <property type="entry name" value="NAD binding Rossmann fold oxidoreductase"/>
    <property type="match status" value="1"/>
</dbReference>
<dbReference type="EMBL" id="RSCE01000004">
    <property type="protein sequence ID" value="RSH83414.1"/>
    <property type="molecule type" value="Genomic_DNA"/>
</dbReference>
<feature type="domain" description="Gfo/Idh/MocA-like oxidoreductase N-terminal" evidence="2">
    <location>
        <begin position="87"/>
        <end position="148"/>
    </location>
</feature>
<feature type="transmembrane region" description="Helical" evidence="1">
    <location>
        <begin position="6"/>
        <end position="24"/>
    </location>
</feature>
<dbReference type="GO" id="GO:0016491">
    <property type="term" value="F:oxidoreductase activity"/>
    <property type="evidence" value="ECO:0007669"/>
    <property type="project" value="TreeGrafter"/>
</dbReference>
<dbReference type="PANTHER" id="PTHR42840:SF6">
    <property type="entry name" value="BINDING ROSSMANN FOLD OXIDOREDUCTASE, PUTATIVE (AFU_ORTHOLOGUE AFUA_3G11930)-RELATED"/>
    <property type="match status" value="1"/>
</dbReference>
<dbReference type="InterPro" id="IPR000683">
    <property type="entry name" value="Gfo/Idh/MocA-like_OxRdtase_N"/>
</dbReference>
<dbReference type="Pfam" id="PF01408">
    <property type="entry name" value="GFO_IDH_MocA"/>
    <property type="match status" value="1"/>
</dbReference>
<dbReference type="GO" id="GO:0005737">
    <property type="term" value="C:cytoplasm"/>
    <property type="evidence" value="ECO:0007669"/>
    <property type="project" value="TreeGrafter"/>
</dbReference>
<dbReference type="Proteomes" id="UP000279236">
    <property type="component" value="Unassembled WGS sequence"/>
</dbReference>
<proteinExistence type="predicted"/>
<dbReference type="InterPro" id="IPR036291">
    <property type="entry name" value="NAD(P)-bd_dom_sf"/>
</dbReference>
<evidence type="ECO:0000313" key="3">
    <source>
        <dbReference type="EMBL" id="RSH83414.1"/>
    </source>
</evidence>
<dbReference type="GO" id="GO:0000166">
    <property type="term" value="F:nucleotide binding"/>
    <property type="evidence" value="ECO:0007669"/>
    <property type="project" value="InterPro"/>
</dbReference>
<dbReference type="SUPFAM" id="SSF51735">
    <property type="entry name" value="NAD(P)-binding Rossmann-fold domains"/>
    <property type="match status" value="1"/>
</dbReference>
<evidence type="ECO:0000259" key="2">
    <source>
        <dbReference type="Pfam" id="PF01408"/>
    </source>
</evidence>
<evidence type="ECO:0000313" key="4">
    <source>
        <dbReference type="Proteomes" id="UP000279236"/>
    </source>
</evidence>
<dbReference type="PANTHER" id="PTHR42840">
    <property type="entry name" value="NAD(P)-BINDING ROSSMANN-FOLD SUPERFAMILY PROTEIN-RELATED"/>
    <property type="match status" value="1"/>
</dbReference>
<dbReference type="SUPFAM" id="SSF55347">
    <property type="entry name" value="Glyceraldehyde-3-phosphate dehydrogenase-like, C-terminal domain"/>
    <property type="match status" value="1"/>
</dbReference>
<organism evidence="3 4">
    <name type="scientific">Apiotrichum porosum</name>
    <dbReference type="NCBI Taxonomy" id="105984"/>
    <lineage>
        <taxon>Eukaryota</taxon>
        <taxon>Fungi</taxon>
        <taxon>Dikarya</taxon>
        <taxon>Basidiomycota</taxon>
        <taxon>Agaricomycotina</taxon>
        <taxon>Tremellomycetes</taxon>
        <taxon>Trichosporonales</taxon>
        <taxon>Trichosporonaceae</taxon>
        <taxon>Apiotrichum</taxon>
    </lineage>
</organism>
<keyword evidence="1" id="KW-0472">Membrane</keyword>
<dbReference type="OrthoDB" id="2127032at2759"/>
<evidence type="ECO:0000256" key="1">
    <source>
        <dbReference type="SAM" id="Phobius"/>
    </source>
</evidence>
<keyword evidence="1" id="KW-0812">Transmembrane</keyword>